<keyword evidence="5" id="KW-1185">Reference proteome</keyword>
<reference evidence="4 5" key="1">
    <citation type="submission" date="2024-01" db="EMBL/GenBank/DDBJ databases">
        <authorList>
            <person name="Alioto T."/>
            <person name="Alioto T."/>
            <person name="Gomez Garrido J."/>
        </authorList>
    </citation>
    <scope>NUCLEOTIDE SEQUENCE [LARGE SCALE GENOMIC DNA]</scope>
</reference>
<dbReference type="PROSITE" id="PS50835">
    <property type="entry name" value="IG_LIKE"/>
    <property type="match status" value="2"/>
</dbReference>
<protein>
    <submittedName>
        <fullName evidence="4">B-cell receptor CD22-like</fullName>
    </submittedName>
</protein>
<keyword evidence="2" id="KW-0472">Membrane</keyword>
<dbReference type="InterPro" id="IPR003598">
    <property type="entry name" value="Ig_sub2"/>
</dbReference>
<dbReference type="SMART" id="SM00409">
    <property type="entry name" value="IG"/>
    <property type="match status" value="2"/>
</dbReference>
<dbReference type="InterPro" id="IPR007110">
    <property type="entry name" value="Ig-like_dom"/>
</dbReference>
<keyword evidence="4" id="KW-0675">Receptor</keyword>
<dbReference type="PANTHER" id="PTHR46013">
    <property type="entry name" value="VASCULAR CELL ADHESION MOLECULE 1"/>
    <property type="match status" value="1"/>
</dbReference>
<name>A0AAV1PWD2_SCOSC</name>
<keyword evidence="2" id="KW-1133">Transmembrane helix</keyword>
<dbReference type="SUPFAM" id="SSF48726">
    <property type="entry name" value="Immunoglobulin"/>
    <property type="match status" value="2"/>
</dbReference>
<dbReference type="InterPro" id="IPR003599">
    <property type="entry name" value="Ig_sub"/>
</dbReference>
<dbReference type="PANTHER" id="PTHR46013:SF4">
    <property type="entry name" value="B-CELL RECEPTOR CD22-RELATED"/>
    <property type="match status" value="1"/>
</dbReference>
<dbReference type="Proteomes" id="UP001314229">
    <property type="component" value="Unassembled WGS sequence"/>
</dbReference>
<dbReference type="AlphaFoldDB" id="A0AAV1PWD2"/>
<feature type="domain" description="Ig-like" evidence="3">
    <location>
        <begin position="81"/>
        <end position="201"/>
    </location>
</feature>
<dbReference type="CDD" id="cd00099">
    <property type="entry name" value="IgV"/>
    <property type="match status" value="1"/>
</dbReference>
<feature type="region of interest" description="Disordered" evidence="1">
    <location>
        <begin position="467"/>
        <end position="492"/>
    </location>
</feature>
<evidence type="ECO:0000259" key="3">
    <source>
        <dbReference type="PROSITE" id="PS50835"/>
    </source>
</evidence>
<evidence type="ECO:0000256" key="2">
    <source>
        <dbReference type="SAM" id="Phobius"/>
    </source>
</evidence>
<gene>
    <name evidence="4" type="ORF">FSCOSCO3_A015991</name>
</gene>
<dbReference type="Pfam" id="PF13927">
    <property type="entry name" value="Ig_3"/>
    <property type="match status" value="1"/>
</dbReference>
<evidence type="ECO:0000256" key="1">
    <source>
        <dbReference type="SAM" id="MobiDB-lite"/>
    </source>
</evidence>
<feature type="domain" description="Ig-like" evidence="3">
    <location>
        <begin position="283"/>
        <end position="364"/>
    </location>
</feature>
<dbReference type="CDD" id="cd00096">
    <property type="entry name" value="Ig"/>
    <property type="match status" value="1"/>
</dbReference>
<accession>A0AAV1PWD2</accession>
<dbReference type="EMBL" id="CAWUFR010000310">
    <property type="protein sequence ID" value="CAK6975663.1"/>
    <property type="molecule type" value="Genomic_DNA"/>
</dbReference>
<organism evidence="4 5">
    <name type="scientific">Scomber scombrus</name>
    <name type="common">Atlantic mackerel</name>
    <name type="synonym">Scomber vernalis</name>
    <dbReference type="NCBI Taxonomy" id="13677"/>
    <lineage>
        <taxon>Eukaryota</taxon>
        <taxon>Metazoa</taxon>
        <taxon>Chordata</taxon>
        <taxon>Craniata</taxon>
        <taxon>Vertebrata</taxon>
        <taxon>Euteleostomi</taxon>
        <taxon>Actinopterygii</taxon>
        <taxon>Neopterygii</taxon>
        <taxon>Teleostei</taxon>
        <taxon>Neoteleostei</taxon>
        <taxon>Acanthomorphata</taxon>
        <taxon>Pelagiaria</taxon>
        <taxon>Scombriformes</taxon>
        <taxon>Scombridae</taxon>
        <taxon>Scomber</taxon>
    </lineage>
</organism>
<keyword evidence="2" id="KW-0812">Transmembrane</keyword>
<dbReference type="SMART" id="SM00408">
    <property type="entry name" value="IGc2"/>
    <property type="match status" value="1"/>
</dbReference>
<dbReference type="Gene3D" id="2.60.40.10">
    <property type="entry name" value="Immunoglobulins"/>
    <property type="match status" value="3"/>
</dbReference>
<feature type="transmembrane region" description="Helical" evidence="2">
    <location>
        <begin position="369"/>
        <end position="393"/>
    </location>
</feature>
<sequence length="492" mass="54752">MNMRRNDVNDLQVKVIPSTINPSSAELKCQSSCRLPDRSSFIWYKNGQKIQDETSSTYEGNFSPADSSSCALKGFEHHPAPSVCVHGQSCNRVIYTDRSICASRGSSVDISCTYSSDESITSSFWFSPDRSHQWQNPSQPEDLSKDSQYAGRVQLLETEKGRSTLRISDLRESDSAQYHFTFKTQSFEWRSSLPGTTLTVTALQVQVIPITVHQSHMEAELKCLSSCSPAGRISYVWFKNGQKMMKEETSLYSGQFNPGDNISCALKGHEDYRSPSVYAPKLPSVSVSPSAEIIEGSSVNLTCSSDANPAANYTWYKENEDSPKASGQIFTITDVRPEHSGNYYCEAQNKIGSHNSTLHLIVVTDPGTAITIAAGVTAAVLLLIIILSVFLWMRKKRASNQSSEAEERPDNRERTQPEQDNLHYASVQFSNNQADPLYSNIRSDQLHRHMEEQEVIEYAAVNFNRAGTAPRTRGQETGEDPSALYSTVNKTL</sequence>
<dbReference type="Pfam" id="PF07686">
    <property type="entry name" value="V-set"/>
    <property type="match status" value="1"/>
</dbReference>
<dbReference type="InterPro" id="IPR036179">
    <property type="entry name" value="Ig-like_dom_sf"/>
</dbReference>
<evidence type="ECO:0000313" key="5">
    <source>
        <dbReference type="Proteomes" id="UP001314229"/>
    </source>
</evidence>
<comment type="caution">
    <text evidence="4">The sequence shown here is derived from an EMBL/GenBank/DDBJ whole genome shotgun (WGS) entry which is preliminary data.</text>
</comment>
<proteinExistence type="predicted"/>
<dbReference type="InterPro" id="IPR013106">
    <property type="entry name" value="Ig_V-set"/>
</dbReference>
<evidence type="ECO:0000313" key="4">
    <source>
        <dbReference type="EMBL" id="CAK6975663.1"/>
    </source>
</evidence>
<dbReference type="InterPro" id="IPR013783">
    <property type="entry name" value="Ig-like_fold"/>
</dbReference>